<keyword evidence="2" id="KW-0963">Cytoplasm</keyword>
<dbReference type="GO" id="GO:0007018">
    <property type="term" value="P:microtubule-based movement"/>
    <property type="evidence" value="ECO:0007669"/>
    <property type="project" value="InterPro"/>
</dbReference>
<evidence type="ECO:0000256" key="3">
    <source>
        <dbReference type="ARBA" id="ARBA00022741"/>
    </source>
</evidence>
<dbReference type="AlphaFoldDB" id="D8RNI5"/>
<sequence>MTKSIESNNKRCNCNKKLSRNLSSSGCGRLLVRKNCSSYGKKDEEMNMKCTNYGHCISIKKWFLLVVRSSKEDGGSCNCYTTPEGGFGVSQVIWTGGRHWTGTLTDNGHAFQADDKVLHSWVDREIEVALHVHEVRVAYDKQSEARTALANELSKLKAEEMYDRSYNAQNGCDLQDRETEIRELKDKIVELNDALKLSDARRQELDRQQRLKEQAVAVALAAATKAGADVSEMWNGGAVVGFLTTCSLRIQALAVYYKQ</sequence>
<dbReference type="InParanoid" id="D8RNI5"/>
<dbReference type="PANTHER" id="PTHR47969:SF15">
    <property type="entry name" value="CHROMOSOME-ASSOCIATED KINESIN KIF4A-RELATED"/>
    <property type="match status" value="1"/>
</dbReference>
<dbReference type="KEGG" id="smo:SELMODRAFT_413152"/>
<keyword evidence="8" id="KW-1185">Reference proteome</keyword>
<accession>D8RNI5</accession>
<keyword evidence="5 6" id="KW-0175">Coiled coil</keyword>
<evidence type="ECO:0000256" key="4">
    <source>
        <dbReference type="ARBA" id="ARBA00022840"/>
    </source>
</evidence>
<evidence type="ECO:0000313" key="8">
    <source>
        <dbReference type="Proteomes" id="UP000001514"/>
    </source>
</evidence>
<dbReference type="STRING" id="88036.D8RNI5"/>
<dbReference type="EMBL" id="GL377585">
    <property type="protein sequence ID" value="EFJ26090.1"/>
    <property type="molecule type" value="Genomic_DNA"/>
</dbReference>
<dbReference type="GO" id="GO:0005737">
    <property type="term" value="C:cytoplasm"/>
    <property type="evidence" value="ECO:0007669"/>
    <property type="project" value="UniProtKB-SubCell"/>
</dbReference>
<name>D8RNI5_SELML</name>
<evidence type="ECO:0000256" key="1">
    <source>
        <dbReference type="ARBA" id="ARBA00004496"/>
    </source>
</evidence>
<proteinExistence type="predicted"/>
<feature type="coiled-coil region" evidence="6">
    <location>
        <begin position="139"/>
        <end position="208"/>
    </location>
</feature>
<evidence type="ECO:0000256" key="2">
    <source>
        <dbReference type="ARBA" id="ARBA00022490"/>
    </source>
</evidence>
<dbReference type="InterPro" id="IPR027640">
    <property type="entry name" value="Kinesin-like_fam"/>
</dbReference>
<evidence type="ECO:0000256" key="5">
    <source>
        <dbReference type="ARBA" id="ARBA00023054"/>
    </source>
</evidence>
<gene>
    <name evidence="7" type="ORF">SELMODRAFT_413152</name>
</gene>
<organism evidence="8">
    <name type="scientific">Selaginella moellendorffii</name>
    <name type="common">Spikemoss</name>
    <dbReference type="NCBI Taxonomy" id="88036"/>
    <lineage>
        <taxon>Eukaryota</taxon>
        <taxon>Viridiplantae</taxon>
        <taxon>Streptophyta</taxon>
        <taxon>Embryophyta</taxon>
        <taxon>Tracheophyta</taxon>
        <taxon>Lycopodiopsida</taxon>
        <taxon>Selaginellales</taxon>
        <taxon>Selaginellaceae</taxon>
        <taxon>Selaginella</taxon>
    </lineage>
</organism>
<comment type="subcellular location">
    <subcellularLocation>
        <location evidence="1">Cytoplasm</location>
    </subcellularLocation>
</comment>
<dbReference type="GO" id="GO:0005524">
    <property type="term" value="F:ATP binding"/>
    <property type="evidence" value="ECO:0007669"/>
    <property type="project" value="UniProtKB-KW"/>
</dbReference>
<dbReference type="Gramene" id="EFJ26090">
    <property type="protein sequence ID" value="EFJ26090"/>
    <property type="gene ID" value="SELMODRAFT_413152"/>
</dbReference>
<keyword evidence="3" id="KW-0547">Nucleotide-binding</keyword>
<dbReference type="GO" id="GO:0003777">
    <property type="term" value="F:microtubule motor activity"/>
    <property type="evidence" value="ECO:0007669"/>
    <property type="project" value="InterPro"/>
</dbReference>
<dbReference type="PANTHER" id="PTHR47969">
    <property type="entry name" value="CHROMOSOME-ASSOCIATED KINESIN KIF4A-RELATED"/>
    <property type="match status" value="1"/>
</dbReference>
<evidence type="ECO:0000256" key="6">
    <source>
        <dbReference type="SAM" id="Coils"/>
    </source>
</evidence>
<keyword evidence="4" id="KW-0067">ATP-binding</keyword>
<protein>
    <submittedName>
        <fullName evidence="7">Uncharacterized protein</fullName>
    </submittedName>
</protein>
<reference evidence="7 8" key="1">
    <citation type="journal article" date="2011" name="Science">
        <title>The Selaginella genome identifies genetic changes associated with the evolution of vascular plants.</title>
        <authorList>
            <person name="Banks J.A."/>
            <person name="Nishiyama T."/>
            <person name="Hasebe M."/>
            <person name="Bowman J.L."/>
            <person name="Gribskov M."/>
            <person name="dePamphilis C."/>
            <person name="Albert V.A."/>
            <person name="Aono N."/>
            <person name="Aoyama T."/>
            <person name="Ambrose B.A."/>
            <person name="Ashton N.W."/>
            <person name="Axtell M.J."/>
            <person name="Barker E."/>
            <person name="Barker M.S."/>
            <person name="Bennetzen J.L."/>
            <person name="Bonawitz N.D."/>
            <person name="Chapple C."/>
            <person name="Cheng C."/>
            <person name="Correa L.G."/>
            <person name="Dacre M."/>
            <person name="DeBarry J."/>
            <person name="Dreyer I."/>
            <person name="Elias M."/>
            <person name="Engstrom E.M."/>
            <person name="Estelle M."/>
            <person name="Feng L."/>
            <person name="Finet C."/>
            <person name="Floyd S.K."/>
            <person name="Frommer W.B."/>
            <person name="Fujita T."/>
            <person name="Gramzow L."/>
            <person name="Gutensohn M."/>
            <person name="Harholt J."/>
            <person name="Hattori M."/>
            <person name="Heyl A."/>
            <person name="Hirai T."/>
            <person name="Hiwatashi Y."/>
            <person name="Ishikawa M."/>
            <person name="Iwata M."/>
            <person name="Karol K.G."/>
            <person name="Koehler B."/>
            <person name="Kolukisaoglu U."/>
            <person name="Kubo M."/>
            <person name="Kurata T."/>
            <person name="Lalonde S."/>
            <person name="Li K."/>
            <person name="Li Y."/>
            <person name="Litt A."/>
            <person name="Lyons E."/>
            <person name="Manning G."/>
            <person name="Maruyama T."/>
            <person name="Michael T.P."/>
            <person name="Mikami K."/>
            <person name="Miyazaki S."/>
            <person name="Morinaga S."/>
            <person name="Murata T."/>
            <person name="Mueller-Roeber B."/>
            <person name="Nelson D.R."/>
            <person name="Obara M."/>
            <person name="Oguri Y."/>
            <person name="Olmstead R.G."/>
            <person name="Onodera N."/>
            <person name="Petersen B.L."/>
            <person name="Pils B."/>
            <person name="Prigge M."/>
            <person name="Rensing S.A."/>
            <person name="Riano-Pachon D.M."/>
            <person name="Roberts A.W."/>
            <person name="Sato Y."/>
            <person name="Scheller H.V."/>
            <person name="Schulz B."/>
            <person name="Schulz C."/>
            <person name="Shakirov E.V."/>
            <person name="Shibagaki N."/>
            <person name="Shinohara N."/>
            <person name="Shippen D.E."/>
            <person name="Soerensen I."/>
            <person name="Sotooka R."/>
            <person name="Sugimoto N."/>
            <person name="Sugita M."/>
            <person name="Sumikawa N."/>
            <person name="Tanurdzic M."/>
            <person name="Theissen G."/>
            <person name="Ulvskov P."/>
            <person name="Wakazuki S."/>
            <person name="Weng J.K."/>
            <person name="Willats W.W."/>
            <person name="Wipf D."/>
            <person name="Wolf P.G."/>
            <person name="Yang L."/>
            <person name="Zimmer A.D."/>
            <person name="Zhu Q."/>
            <person name="Mitros T."/>
            <person name="Hellsten U."/>
            <person name="Loque D."/>
            <person name="Otillar R."/>
            <person name="Salamov A."/>
            <person name="Schmutz J."/>
            <person name="Shapiro H."/>
            <person name="Lindquist E."/>
            <person name="Lucas S."/>
            <person name="Rokhsar D."/>
            <person name="Grigoriev I.V."/>
        </authorList>
    </citation>
    <scope>NUCLEOTIDE SEQUENCE [LARGE SCALE GENOMIC DNA]</scope>
</reference>
<dbReference type="Proteomes" id="UP000001514">
    <property type="component" value="Unassembled WGS sequence"/>
</dbReference>
<evidence type="ECO:0000313" key="7">
    <source>
        <dbReference type="EMBL" id="EFJ26090.1"/>
    </source>
</evidence>
<dbReference type="HOGENOM" id="CLU_1075194_0_0_1"/>